<sequence>MKNFKSQTRIKQGLSFVLFHLVFAFISAQDHPYQNPALSPEERAADLVNRLTIEEKATLMCDVSEAIPRLGIKKFNWWSEALHGFANTNDVTVFPEPVGMAASFDDELVYKIFDATSDEVRAKYHQAMRNGEENRRFMSLSVWTPNVNIFRDPRWGRGQETYGEDPYLTSRMGIQVVKGLQGPEDAKYRKLLACAKHYAVHSGPEWSRHELNLNTISQRDLWETYLPAFKSLVQDADVRQVMCAYQRLDDEPCCGSDRLLQQILRDQWGFEHLVVSDCGAIQDFFTSHGVSSDAVHAAAKGVLAGTDVECQWNNHNYKLLPEAVKRGLVQEEEIDIRVKRVLKGRFELGEMDPDSIVPWAQIPASVINSEKHRQLALEMARKSMTLLQNKKKVLPLNKTLDKIAVLGPNADDEPMLWGNYNGTPVRTITILDGIKSKVGEERIVYDQACDLVEDKVTESYFSKIGIDGKKGFKATYWNTPDYSGPVIAETYITNPLKLTTAGQHEFASGVNLEGFSASYATEYSADKDEELAFKFGATGHFELFVNGKSLRQTNNWRTLPSTLPFPVEKGKTYNIEIKYAQLNNWEANLEFNFGKEIPVDFTGLIAKLEGIKTVIFVGGLSTLLEGEEMPVNYPGFKGGDRTDIELPAVQRNCLKALKEAGKTVVFVNNSGSAIGLVPETQTCDAILQSWYGGESGGQAVADVLFGDYNPSGKLPVTFYRDTTQLTDFEDYAMDGRTYRYMKEDPLFKFGFGLSYTTFEIGEAAIPKTEITKSQSLKFTVPVKNTGDRSGTEILQVYLRKVDDADGPIKTLKQFKRVELKPGEQQQVALEIVPESFQFYSEEKLEMAAEPGEYQIFYGNSSDEANLKTFIINLKPQI</sequence>
<dbReference type="SMART" id="SM00758">
    <property type="entry name" value="PA14"/>
    <property type="match status" value="1"/>
</dbReference>
<evidence type="ECO:0000256" key="3">
    <source>
        <dbReference type="ARBA" id="ARBA00022801"/>
    </source>
</evidence>
<dbReference type="InterPro" id="IPR026891">
    <property type="entry name" value="Fn3-like"/>
</dbReference>
<dbReference type="Proteomes" id="UP000184240">
    <property type="component" value="Unassembled WGS sequence"/>
</dbReference>
<dbReference type="SMART" id="SM01217">
    <property type="entry name" value="Fn3_like"/>
    <property type="match status" value="1"/>
</dbReference>
<evidence type="ECO:0000256" key="2">
    <source>
        <dbReference type="ARBA" id="ARBA00022729"/>
    </source>
</evidence>
<dbReference type="Pfam" id="PF14310">
    <property type="entry name" value="Fn3-like"/>
    <property type="match status" value="1"/>
</dbReference>
<dbReference type="InterPro" id="IPR036962">
    <property type="entry name" value="Glyco_hydro_3_N_sf"/>
</dbReference>
<evidence type="ECO:0000259" key="4">
    <source>
        <dbReference type="PROSITE" id="PS51820"/>
    </source>
</evidence>
<dbReference type="InterPro" id="IPR002772">
    <property type="entry name" value="Glyco_hydro_3_C"/>
</dbReference>
<dbReference type="Pfam" id="PF07691">
    <property type="entry name" value="PA14"/>
    <property type="match status" value="1"/>
</dbReference>
<protein>
    <submittedName>
        <fullName evidence="5">Beta-glucosidase</fullName>
    </submittedName>
</protein>
<dbReference type="InterPro" id="IPR001764">
    <property type="entry name" value="Glyco_hydro_3_N"/>
</dbReference>
<keyword evidence="3" id="KW-0378">Hydrolase</keyword>
<proteinExistence type="inferred from homology"/>
<dbReference type="PANTHER" id="PTHR42721">
    <property type="entry name" value="SUGAR HYDROLASE-RELATED"/>
    <property type="match status" value="1"/>
</dbReference>
<dbReference type="InterPro" id="IPR011658">
    <property type="entry name" value="PA14_dom"/>
</dbReference>
<dbReference type="InterPro" id="IPR036881">
    <property type="entry name" value="Glyco_hydro_3_C_sf"/>
</dbReference>
<dbReference type="SUPFAM" id="SSF52279">
    <property type="entry name" value="Beta-D-glucan exohydrolase, C-terminal domain"/>
    <property type="match status" value="1"/>
</dbReference>
<dbReference type="GO" id="GO:0046556">
    <property type="term" value="F:alpha-L-arabinofuranosidase activity"/>
    <property type="evidence" value="ECO:0007669"/>
    <property type="project" value="TreeGrafter"/>
</dbReference>
<dbReference type="Pfam" id="PF01915">
    <property type="entry name" value="Glyco_hydro_3_C"/>
    <property type="match status" value="1"/>
</dbReference>
<dbReference type="Gene3D" id="3.40.50.1700">
    <property type="entry name" value="Glycoside hydrolase family 3 C-terminal domain"/>
    <property type="match status" value="2"/>
</dbReference>
<reference evidence="6" key="1">
    <citation type="submission" date="2016-11" db="EMBL/GenBank/DDBJ databases">
        <authorList>
            <person name="Varghese N."/>
            <person name="Submissions S."/>
        </authorList>
    </citation>
    <scope>NUCLEOTIDE SEQUENCE [LARGE SCALE GENOMIC DNA]</scope>
    <source>
        <strain evidence="6">DSM 19859</strain>
    </source>
</reference>
<dbReference type="GO" id="GO:0031222">
    <property type="term" value="P:arabinan catabolic process"/>
    <property type="evidence" value="ECO:0007669"/>
    <property type="project" value="TreeGrafter"/>
</dbReference>
<dbReference type="Pfam" id="PF00933">
    <property type="entry name" value="Glyco_hydro_3"/>
    <property type="match status" value="1"/>
</dbReference>
<gene>
    <name evidence="5" type="ORF">SAMN04487999_2083</name>
</gene>
<dbReference type="PANTHER" id="PTHR42721:SF3">
    <property type="entry name" value="BETA-D-XYLOSIDASE 5-RELATED"/>
    <property type="match status" value="1"/>
</dbReference>
<dbReference type="InterPro" id="IPR037524">
    <property type="entry name" value="PA14/GLEYA"/>
</dbReference>
<dbReference type="InterPro" id="IPR013783">
    <property type="entry name" value="Ig-like_fold"/>
</dbReference>
<dbReference type="NCBIfam" id="NF041776">
    <property type="entry name" value="xylosidase_Xyl3A"/>
    <property type="match status" value="1"/>
</dbReference>
<name>A0A1M5YCR1_9FLAO</name>
<keyword evidence="2" id="KW-0732">Signal</keyword>
<dbReference type="STRING" id="573501.SAMN04487999_2083"/>
<dbReference type="OrthoDB" id="9805821at2"/>
<dbReference type="PRINTS" id="PR00133">
    <property type="entry name" value="GLHYDRLASE3"/>
</dbReference>
<evidence type="ECO:0000256" key="1">
    <source>
        <dbReference type="ARBA" id="ARBA00005336"/>
    </source>
</evidence>
<dbReference type="InterPro" id="IPR054850">
    <property type="entry name" value="Xylosidase_Xyl3A"/>
</dbReference>
<dbReference type="Gene3D" id="3.20.20.300">
    <property type="entry name" value="Glycoside hydrolase, family 3, N-terminal domain"/>
    <property type="match status" value="1"/>
</dbReference>
<dbReference type="Gene3D" id="2.60.40.10">
    <property type="entry name" value="Immunoglobulins"/>
    <property type="match status" value="1"/>
</dbReference>
<dbReference type="RefSeq" id="WP_128755683.1">
    <property type="nucleotide sequence ID" value="NZ_FQXT01000003.1"/>
</dbReference>
<evidence type="ECO:0000313" key="6">
    <source>
        <dbReference type="Proteomes" id="UP000184240"/>
    </source>
</evidence>
<accession>A0A1M5YCR1</accession>
<comment type="similarity">
    <text evidence="1">Belongs to the glycosyl hydrolase 3 family.</text>
</comment>
<organism evidence="5 6">
    <name type="scientific">Leeuwenhoekiella palythoae</name>
    <dbReference type="NCBI Taxonomy" id="573501"/>
    <lineage>
        <taxon>Bacteria</taxon>
        <taxon>Pseudomonadati</taxon>
        <taxon>Bacteroidota</taxon>
        <taxon>Flavobacteriia</taxon>
        <taxon>Flavobacteriales</taxon>
        <taxon>Flavobacteriaceae</taxon>
        <taxon>Leeuwenhoekiella</taxon>
    </lineage>
</organism>
<dbReference type="InterPro" id="IPR017853">
    <property type="entry name" value="GH"/>
</dbReference>
<dbReference type="AlphaFoldDB" id="A0A1M5YCR1"/>
<evidence type="ECO:0000313" key="5">
    <source>
        <dbReference type="EMBL" id="SHI09313.1"/>
    </source>
</evidence>
<dbReference type="SUPFAM" id="SSF51445">
    <property type="entry name" value="(Trans)glycosidases"/>
    <property type="match status" value="1"/>
</dbReference>
<dbReference type="GO" id="GO:0045493">
    <property type="term" value="P:xylan catabolic process"/>
    <property type="evidence" value="ECO:0007669"/>
    <property type="project" value="InterPro"/>
</dbReference>
<feature type="domain" description="PA14" evidence="4">
    <location>
        <begin position="467"/>
        <end position="609"/>
    </location>
</feature>
<dbReference type="GO" id="GO:0009044">
    <property type="term" value="F:xylan 1,4-beta-xylosidase activity"/>
    <property type="evidence" value="ECO:0007669"/>
    <property type="project" value="InterPro"/>
</dbReference>
<dbReference type="EMBL" id="FQXT01000003">
    <property type="protein sequence ID" value="SHI09313.1"/>
    <property type="molecule type" value="Genomic_DNA"/>
</dbReference>
<dbReference type="InterPro" id="IPR044993">
    <property type="entry name" value="BXL"/>
</dbReference>
<dbReference type="PROSITE" id="PS51820">
    <property type="entry name" value="PA14"/>
    <property type="match status" value="1"/>
</dbReference>